<dbReference type="Proteomes" id="UP001595478">
    <property type="component" value="Unassembled WGS sequence"/>
</dbReference>
<dbReference type="Gene3D" id="3.40.50.300">
    <property type="entry name" value="P-loop containing nucleotide triphosphate hydrolases"/>
    <property type="match status" value="1"/>
</dbReference>
<evidence type="ECO:0000313" key="2">
    <source>
        <dbReference type="Proteomes" id="UP001595478"/>
    </source>
</evidence>
<proteinExistence type="predicted"/>
<accession>A0ABV7FUB8</accession>
<dbReference type="SUPFAM" id="SSF52540">
    <property type="entry name" value="P-loop containing nucleoside triphosphate hydrolases"/>
    <property type="match status" value="1"/>
</dbReference>
<organism evidence="1 2">
    <name type="scientific">Agaribacter flavus</name>
    <dbReference type="NCBI Taxonomy" id="1902781"/>
    <lineage>
        <taxon>Bacteria</taxon>
        <taxon>Pseudomonadati</taxon>
        <taxon>Pseudomonadota</taxon>
        <taxon>Gammaproteobacteria</taxon>
        <taxon>Alteromonadales</taxon>
        <taxon>Alteromonadaceae</taxon>
        <taxon>Agaribacter</taxon>
    </lineage>
</organism>
<sequence length="498" mass="56571">MDFLEQFNDDILRVPAIYNDDIPEEYRDNPLASALFVKLSKKDFVSLVSYLPHFDESFRSKLGSDRIKKACELFRLVIPTTHFYELYSVMERMLFNSYIDRNPVKKAIKVNQYSLAIHKQIMDRSWKKTSGESFVYTGPSGLGKSTLVTRVAQCFPQVIYHTEFNGESYQQAQLIWIKIKIPSDAARKNFSQLFLEEVDKCLGTTYAEDNSGISVGKYEALFRTIVSTYKLGMLIVDELQNLCVAKSGGDEVFLNFFSSLCDDLGVALVLVGTPNSTEVLSETFTATRRLTSGGDIHRDRFKKDDANWKLLVTKLWKHQYVNSPSEISTVEDKKTKILDPALFDEVYELTEGIPSILTFLFVQAHIMAIEKPNKDGLEIINISQLRRAFNKGSQLVKQAVLAIKDGDLDVYKDLMSVSEKERSPKKLIIIQDLKQLLDSKRLTKKAAAAVRKIVKELDNGYVLNEKEKSLLANAKSKLELFHIESNDVIEGECSEVKS</sequence>
<protein>
    <submittedName>
        <fullName evidence="1">ATP-binding protein</fullName>
    </submittedName>
</protein>
<gene>
    <name evidence="1" type="ORF">ACFOHL_16645</name>
</gene>
<dbReference type="GO" id="GO:0005524">
    <property type="term" value="F:ATP binding"/>
    <property type="evidence" value="ECO:0007669"/>
    <property type="project" value="UniProtKB-KW"/>
</dbReference>
<name>A0ABV7FUB8_9ALTE</name>
<keyword evidence="2" id="KW-1185">Reference proteome</keyword>
<keyword evidence="1" id="KW-0547">Nucleotide-binding</keyword>
<dbReference type="InterPro" id="IPR027417">
    <property type="entry name" value="P-loop_NTPase"/>
</dbReference>
<reference evidence="2" key="1">
    <citation type="journal article" date="2019" name="Int. J. Syst. Evol. Microbiol.">
        <title>The Global Catalogue of Microorganisms (GCM) 10K type strain sequencing project: providing services to taxonomists for standard genome sequencing and annotation.</title>
        <authorList>
            <consortium name="The Broad Institute Genomics Platform"/>
            <consortium name="The Broad Institute Genome Sequencing Center for Infectious Disease"/>
            <person name="Wu L."/>
            <person name="Ma J."/>
        </authorList>
    </citation>
    <scope>NUCLEOTIDE SEQUENCE [LARGE SCALE GENOMIC DNA]</scope>
    <source>
        <strain evidence="2">KCTC 52473</strain>
    </source>
</reference>
<dbReference type="EMBL" id="JBHRSW010000047">
    <property type="protein sequence ID" value="MFC3123253.1"/>
    <property type="molecule type" value="Genomic_DNA"/>
</dbReference>
<dbReference type="RefSeq" id="WP_376921365.1">
    <property type="nucleotide sequence ID" value="NZ_JBHRSW010000047.1"/>
</dbReference>
<dbReference type="Pfam" id="PF05621">
    <property type="entry name" value="TniB"/>
    <property type="match status" value="1"/>
</dbReference>
<comment type="caution">
    <text evidence="1">The sequence shown here is derived from an EMBL/GenBank/DDBJ whole genome shotgun (WGS) entry which is preliminary data.</text>
</comment>
<keyword evidence="1" id="KW-0067">ATP-binding</keyword>
<dbReference type="InterPro" id="IPR008868">
    <property type="entry name" value="TniB"/>
</dbReference>
<evidence type="ECO:0000313" key="1">
    <source>
        <dbReference type="EMBL" id="MFC3123253.1"/>
    </source>
</evidence>